<dbReference type="Gene3D" id="2.130.10.10">
    <property type="entry name" value="YVTN repeat-like/Quinoprotein amine dehydrogenase"/>
    <property type="match status" value="3"/>
</dbReference>
<protein>
    <submittedName>
        <fullName evidence="3">Uncharacterized protein</fullName>
    </submittedName>
</protein>
<keyword evidence="4" id="KW-1185">Reference proteome</keyword>
<dbReference type="SUPFAM" id="SSF50960">
    <property type="entry name" value="TolB, C-terminal domain"/>
    <property type="match status" value="1"/>
</dbReference>
<organism evidence="3 4">
    <name type="scientific">Fuerstiella marisgermanici</name>
    <dbReference type="NCBI Taxonomy" id="1891926"/>
    <lineage>
        <taxon>Bacteria</taxon>
        <taxon>Pseudomonadati</taxon>
        <taxon>Planctomycetota</taxon>
        <taxon>Planctomycetia</taxon>
        <taxon>Planctomycetales</taxon>
        <taxon>Planctomycetaceae</taxon>
        <taxon>Fuerstiella</taxon>
    </lineage>
</organism>
<dbReference type="OrthoDB" id="500858at2"/>
<keyword evidence="2" id="KW-0472">Membrane</keyword>
<dbReference type="InterPro" id="IPR001680">
    <property type="entry name" value="WD40_rpt"/>
</dbReference>
<keyword evidence="2" id="KW-0812">Transmembrane</keyword>
<accession>A0A1P8WFH1</accession>
<dbReference type="PROSITE" id="PS50294">
    <property type="entry name" value="WD_REPEATS_REGION"/>
    <property type="match status" value="2"/>
</dbReference>
<evidence type="ECO:0000313" key="3">
    <source>
        <dbReference type="EMBL" id="APZ92793.1"/>
    </source>
</evidence>
<feature type="transmembrane region" description="Helical" evidence="2">
    <location>
        <begin position="21"/>
        <end position="38"/>
    </location>
</feature>
<keyword evidence="1" id="KW-0853">WD repeat</keyword>
<name>A0A1P8WFH1_9PLAN</name>
<keyword evidence="2" id="KW-1133">Transmembrane helix</keyword>
<sequence>MSKTPADHISVQRRFINPRRVGIWIFITLLCALTIWQWRARSDHGEAMQQLADALREVDRATRTEFTLAEAEAMLNSSARVGPIQQSDETMVAHRWRGPFRSYTIRLRIDADGQVVSFDSESIIPDPVSTQTLADNLSTDDLEIRHRNKIFSDIDLMIETAKVPTPGGPGRKANARVREMLAGDLIDPFAPVADTIVQSEFVKQRIDWYRRQWLDSFRQHSQKKPQWSELAESFLATAADEVGANGFNRAVEERMESAITDLIKAECDDPLVLVVMQQLRHSGRRYYFKAPAGLIDSFYSSSYPANVAWLAAYPGFDARELLRLQAMQAPDGAKPKHDLLTVDDPIQMRILYGRLAGDTDISLQHGDSEFERQTDLPLVLATQNPSPWLQHMLLASIKLAGQDWDMARACLRNGWYVMRTNPEAPGQLFALNALHHQFDGDSVPTSAKEVDLWFSLTTQAQVDYPPLYVANRNWLYRKHGASYRLMMEYAERCLATKRFDTDIPLQFLRVIQELAYHANRDRGVPTRMRSRQHYATPSIHAGLQKLVRGYESRTDLTWLKHYLCCSAYLTGQFDEAVALLKESDMQLNPDVIVECQVTPQEIQQASVDWQQPFQPCFQKSVCQLGFVEGGNSLICLDRNGVAYRLNTSSGAIEGRSSADDNLLVVSAATDGPNLVAYDSNETASIRDLKTFGLVRKLSLSGDNARMYAVAGRKEYWFTTHDNADGSGITITPHRLNDGSAEPGFAAPHVYAMQFDIAARERRIAFIGVLLNPVTGQNEAHADVWNQDSGERILTIQPFTAGTEQVAISADGAILAVSGADWQAYSDTGGCFLRESSVKLVDISTRIVRTELKHPGTVSTLMFLDEHSLLATGCADGIVRLWNSVTGELVTRFIGHSRGVCSLAWLPEKNKLASSDEEGRIRLWSVDGSSKQLQISLNSWAFGTLTRIDMDPETQDLLTESREEGALRWLAKSNYQTHQPASKGPWQWTSKNECLVVRSPRVSRDESIESQQKPWAVQILNADTEQEIQTIKVVSKEFVKAVIFPYGDSAVTTGTSATIWNLRTGEPWPWGILTGHHGVVSHISLSKNGRRLATTCRLPKPEVCIWELPEDFNDPKAKARLVLQFEPKLALSYHEGATLSPSGSEFLIPNSSKSSQLWDVATGKLRGAVDGRSASFSPDGTRFVVEDSDVGAVVYDTVTLKPVKSIPVYGGRPHLLRWGTDGSRIYFSVCGVVSAIDLKAGTDLLRAAPDR</sequence>
<dbReference type="PANTHER" id="PTHR19879:SF9">
    <property type="entry name" value="TRANSCRIPTION INITIATION FACTOR TFIID SUBUNIT 5"/>
    <property type="match status" value="1"/>
</dbReference>
<reference evidence="3 4" key="1">
    <citation type="journal article" date="2016" name="Front. Microbiol.">
        <title>Fuerstia marisgermanicae gen. nov., sp. nov., an Unusual Member of the Phylum Planctomycetes from the German Wadden Sea.</title>
        <authorList>
            <person name="Kohn T."/>
            <person name="Heuer A."/>
            <person name="Jogler M."/>
            <person name="Vollmers J."/>
            <person name="Boedeker C."/>
            <person name="Bunk B."/>
            <person name="Rast P."/>
            <person name="Borchert D."/>
            <person name="Glockner I."/>
            <person name="Freese H.M."/>
            <person name="Klenk H.P."/>
            <person name="Overmann J."/>
            <person name="Kaster A.K."/>
            <person name="Rohde M."/>
            <person name="Wiegand S."/>
            <person name="Jogler C."/>
        </authorList>
    </citation>
    <scope>NUCLEOTIDE SEQUENCE [LARGE SCALE GENOMIC DNA]</scope>
    <source>
        <strain evidence="3 4">NH11</strain>
    </source>
</reference>
<feature type="repeat" description="WD" evidence="1">
    <location>
        <begin position="892"/>
        <end position="933"/>
    </location>
</feature>
<dbReference type="KEGG" id="fmr:Fuma_02405"/>
<dbReference type="InterPro" id="IPR015943">
    <property type="entry name" value="WD40/YVTN_repeat-like_dom_sf"/>
</dbReference>
<dbReference type="InterPro" id="IPR036322">
    <property type="entry name" value="WD40_repeat_dom_sf"/>
</dbReference>
<dbReference type="RefSeq" id="WP_158520952.1">
    <property type="nucleotide sequence ID" value="NZ_CP017641.1"/>
</dbReference>
<dbReference type="SUPFAM" id="SSF50978">
    <property type="entry name" value="WD40 repeat-like"/>
    <property type="match status" value="1"/>
</dbReference>
<dbReference type="STRING" id="1891926.Fuma_02405"/>
<dbReference type="SMART" id="SM00320">
    <property type="entry name" value="WD40"/>
    <property type="match status" value="4"/>
</dbReference>
<feature type="repeat" description="WD" evidence="1">
    <location>
        <begin position="850"/>
        <end position="891"/>
    </location>
</feature>
<evidence type="ECO:0000313" key="4">
    <source>
        <dbReference type="Proteomes" id="UP000187735"/>
    </source>
</evidence>
<proteinExistence type="predicted"/>
<dbReference type="AlphaFoldDB" id="A0A1P8WFH1"/>
<gene>
    <name evidence="3" type="ORF">Fuma_02405</name>
</gene>
<evidence type="ECO:0000256" key="2">
    <source>
        <dbReference type="SAM" id="Phobius"/>
    </source>
</evidence>
<dbReference type="PANTHER" id="PTHR19879">
    <property type="entry name" value="TRANSCRIPTION INITIATION FACTOR TFIID"/>
    <property type="match status" value="1"/>
</dbReference>
<dbReference type="Pfam" id="PF00400">
    <property type="entry name" value="WD40"/>
    <property type="match status" value="2"/>
</dbReference>
<dbReference type="EMBL" id="CP017641">
    <property type="protein sequence ID" value="APZ92793.1"/>
    <property type="molecule type" value="Genomic_DNA"/>
</dbReference>
<dbReference type="PROSITE" id="PS50082">
    <property type="entry name" value="WD_REPEATS_2"/>
    <property type="match status" value="2"/>
</dbReference>
<evidence type="ECO:0000256" key="1">
    <source>
        <dbReference type="PROSITE-ProRule" id="PRU00221"/>
    </source>
</evidence>
<dbReference type="Proteomes" id="UP000187735">
    <property type="component" value="Chromosome"/>
</dbReference>